<name>A0ABN7YKW0_9BURK</name>
<gene>
    <name evidence="1" type="ORF">LMG21510_01987</name>
</gene>
<comment type="caution">
    <text evidence="1">The sequence shown here is derived from an EMBL/GenBank/DDBJ whole genome shotgun (WGS) entry which is preliminary data.</text>
</comment>
<sequence>MTYTIECVRGVWDATWRYRVKLWSKRMTYTGTTTYKNHRDAERAAKAAGAVPKEQQQ</sequence>
<evidence type="ECO:0000313" key="1">
    <source>
        <dbReference type="EMBL" id="CAG9172477.1"/>
    </source>
</evidence>
<organism evidence="1 2">
    <name type="scientific">Cupriavidus respiraculi</name>
    <dbReference type="NCBI Taxonomy" id="195930"/>
    <lineage>
        <taxon>Bacteria</taxon>
        <taxon>Pseudomonadati</taxon>
        <taxon>Pseudomonadota</taxon>
        <taxon>Betaproteobacteria</taxon>
        <taxon>Burkholderiales</taxon>
        <taxon>Burkholderiaceae</taxon>
        <taxon>Cupriavidus</taxon>
    </lineage>
</organism>
<proteinExistence type="predicted"/>
<keyword evidence="2" id="KW-1185">Reference proteome</keyword>
<protein>
    <recommendedName>
        <fullName evidence="3">DUF1508 domain-containing protein</fullName>
    </recommendedName>
</protein>
<reference evidence="1 2" key="1">
    <citation type="submission" date="2021-08" db="EMBL/GenBank/DDBJ databases">
        <authorList>
            <person name="Peeters C."/>
        </authorList>
    </citation>
    <scope>NUCLEOTIDE SEQUENCE [LARGE SCALE GENOMIC DNA]</scope>
    <source>
        <strain evidence="1 2">LMG 21510</strain>
    </source>
</reference>
<accession>A0ABN7YKW0</accession>
<dbReference type="Proteomes" id="UP000721236">
    <property type="component" value="Unassembled WGS sequence"/>
</dbReference>
<evidence type="ECO:0008006" key="3">
    <source>
        <dbReference type="Google" id="ProtNLM"/>
    </source>
</evidence>
<dbReference type="RefSeq" id="WP_224041464.1">
    <property type="nucleotide sequence ID" value="NZ_CAJZAH010000002.1"/>
</dbReference>
<evidence type="ECO:0000313" key="2">
    <source>
        <dbReference type="Proteomes" id="UP000721236"/>
    </source>
</evidence>
<dbReference type="EMBL" id="CAJZAH010000002">
    <property type="protein sequence ID" value="CAG9172477.1"/>
    <property type="molecule type" value="Genomic_DNA"/>
</dbReference>